<dbReference type="AlphaFoldDB" id="A0A2T0A4U1"/>
<evidence type="ECO:0000313" key="2">
    <source>
        <dbReference type="EMBL" id="PRQ73034.1"/>
    </source>
</evidence>
<protein>
    <submittedName>
        <fullName evidence="2">Uncharacterized protein</fullName>
    </submittedName>
</protein>
<sequence length="193" mass="21962">MRALALVLAILLLPLARFSHQPQRYIAYLCIACSITYIANYLMNALGAIMYSIPYAAILVSNVLLHTLDSLSYLISLAIIAASDFSHHLHLDDSTAELARAIVLPRVTREGRVMEGLNGWRRKRRLPRGWVVDARKACWEERKERRERGRMKGPPVLSSPPRALSFLRNGVPHHTPSLRASWRSRACQERLAW</sequence>
<organism evidence="2 3">
    <name type="scientific">Rhodotorula toruloides</name>
    <name type="common">Yeast</name>
    <name type="synonym">Rhodosporidium toruloides</name>
    <dbReference type="NCBI Taxonomy" id="5286"/>
    <lineage>
        <taxon>Eukaryota</taxon>
        <taxon>Fungi</taxon>
        <taxon>Dikarya</taxon>
        <taxon>Basidiomycota</taxon>
        <taxon>Pucciniomycotina</taxon>
        <taxon>Microbotryomycetes</taxon>
        <taxon>Sporidiobolales</taxon>
        <taxon>Sporidiobolaceae</taxon>
        <taxon>Rhodotorula</taxon>
    </lineage>
</organism>
<evidence type="ECO:0000313" key="3">
    <source>
        <dbReference type="Proteomes" id="UP000239560"/>
    </source>
</evidence>
<gene>
    <name evidence="2" type="ORF">AAT19DRAFT_15787</name>
</gene>
<dbReference type="Proteomes" id="UP000239560">
    <property type="component" value="Unassembled WGS sequence"/>
</dbReference>
<name>A0A2T0A4U1_RHOTO</name>
<reference evidence="2 3" key="1">
    <citation type="journal article" date="2018" name="Elife">
        <title>Functional genomics of lipid metabolism in the oleaginous yeast Rhodosporidium toruloides.</title>
        <authorList>
            <person name="Coradetti S.T."/>
            <person name="Pinel D."/>
            <person name="Geiselman G."/>
            <person name="Ito M."/>
            <person name="Mondo S."/>
            <person name="Reilly M.C."/>
            <person name="Cheng Y.F."/>
            <person name="Bauer S."/>
            <person name="Grigoriev I."/>
            <person name="Gladden J.M."/>
            <person name="Simmons B.A."/>
            <person name="Brem R."/>
            <person name="Arkin A.P."/>
            <person name="Skerker J.M."/>
        </authorList>
    </citation>
    <scope>NUCLEOTIDE SEQUENCE [LARGE SCALE GENOMIC DNA]</scope>
    <source>
        <strain evidence="2 3">NBRC 0880</strain>
    </source>
</reference>
<feature type="signal peptide" evidence="1">
    <location>
        <begin position="1"/>
        <end position="18"/>
    </location>
</feature>
<proteinExistence type="predicted"/>
<dbReference type="EMBL" id="LCTV02000008">
    <property type="protein sequence ID" value="PRQ73034.1"/>
    <property type="molecule type" value="Genomic_DNA"/>
</dbReference>
<accession>A0A2T0A4U1</accession>
<comment type="caution">
    <text evidence="2">The sequence shown here is derived from an EMBL/GenBank/DDBJ whole genome shotgun (WGS) entry which is preliminary data.</text>
</comment>
<evidence type="ECO:0000256" key="1">
    <source>
        <dbReference type="SAM" id="SignalP"/>
    </source>
</evidence>
<keyword evidence="1" id="KW-0732">Signal</keyword>
<feature type="chain" id="PRO_5015759205" evidence="1">
    <location>
        <begin position="19"/>
        <end position="193"/>
    </location>
</feature>